<dbReference type="InterPro" id="IPR036291">
    <property type="entry name" value="NAD(P)-bd_dom_sf"/>
</dbReference>
<dbReference type="InterPro" id="IPR020904">
    <property type="entry name" value="Sc_DH/Rdtase_CS"/>
</dbReference>
<dbReference type="PANTHER" id="PTHR45267">
    <property type="match status" value="1"/>
</dbReference>
<dbReference type="AlphaFoldDB" id="A0A3N6RMT2"/>
<dbReference type="PANTHER" id="PTHR45267:SF2">
    <property type="entry name" value="NADPH-DEPENDENT PTERIN ALDEHYDE REDUCTASE"/>
    <property type="match status" value="1"/>
</dbReference>
<dbReference type="EMBL" id="RCBY01000024">
    <property type="protein sequence ID" value="RQH50240.1"/>
    <property type="molecule type" value="Genomic_DNA"/>
</dbReference>
<dbReference type="InterPro" id="IPR053241">
    <property type="entry name" value="NADPH_pterin_aldehyde_rdct"/>
</dbReference>
<accession>A0A3N6RMT2</accession>
<keyword evidence="4" id="KW-1185">Reference proteome</keyword>
<evidence type="ECO:0000313" key="4">
    <source>
        <dbReference type="Proteomes" id="UP000269154"/>
    </source>
</evidence>
<dbReference type="Proteomes" id="UP000269154">
    <property type="component" value="Unassembled WGS sequence"/>
</dbReference>
<dbReference type="Pfam" id="PF00106">
    <property type="entry name" value="adh_short"/>
    <property type="match status" value="1"/>
</dbReference>
<reference evidence="3 4" key="1">
    <citation type="journal article" date="2018" name="ACS Chem. Biol.">
        <title>Ketoreductase domain dysfunction expands chemodiversity: malyngamide biosynthesis in the cyanobacterium Okeania hirsuta.</title>
        <authorList>
            <person name="Moss N.A."/>
            <person name="Leao T."/>
            <person name="Rankin M."/>
            <person name="McCullough T.M."/>
            <person name="Qu P."/>
            <person name="Korobeynikov A."/>
            <person name="Smith J.L."/>
            <person name="Gerwick L."/>
            <person name="Gerwick W.H."/>
        </authorList>
    </citation>
    <scope>NUCLEOTIDE SEQUENCE [LARGE SCALE GENOMIC DNA]</scope>
    <source>
        <strain evidence="3 4">PAB10Feb10-1</strain>
    </source>
</reference>
<evidence type="ECO:0000256" key="2">
    <source>
        <dbReference type="RuleBase" id="RU000363"/>
    </source>
</evidence>
<evidence type="ECO:0000256" key="1">
    <source>
        <dbReference type="ARBA" id="ARBA00006484"/>
    </source>
</evidence>
<gene>
    <name evidence="3" type="ORF">D5R40_06710</name>
</gene>
<name>A0A3N6RMT2_9CYAN</name>
<comment type="similarity">
    <text evidence="1 2">Belongs to the short-chain dehydrogenases/reductases (SDR) family.</text>
</comment>
<dbReference type="PRINTS" id="PR00081">
    <property type="entry name" value="GDHRDH"/>
</dbReference>
<dbReference type="SUPFAM" id="SSF51735">
    <property type="entry name" value="NAD(P)-binding Rossmann-fold domains"/>
    <property type="match status" value="1"/>
</dbReference>
<organism evidence="3 4">
    <name type="scientific">Okeania hirsuta</name>
    <dbReference type="NCBI Taxonomy" id="1458930"/>
    <lineage>
        <taxon>Bacteria</taxon>
        <taxon>Bacillati</taxon>
        <taxon>Cyanobacteriota</taxon>
        <taxon>Cyanophyceae</taxon>
        <taxon>Oscillatoriophycideae</taxon>
        <taxon>Oscillatoriales</taxon>
        <taxon>Microcoleaceae</taxon>
        <taxon>Okeania</taxon>
    </lineage>
</organism>
<dbReference type="Gene3D" id="3.40.50.720">
    <property type="entry name" value="NAD(P)-binding Rossmann-like Domain"/>
    <property type="match status" value="1"/>
</dbReference>
<protein>
    <submittedName>
        <fullName evidence="3">SDR family NAD(P)-dependent oxidoreductase</fullName>
    </submittedName>
</protein>
<dbReference type="GO" id="GO:0005829">
    <property type="term" value="C:cytosol"/>
    <property type="evidence" value="ECO:0007669"/>
    <property type="project" value="TreeGrafter"/>
</dbReference>
<sequence>MKKVIVITGISRGLGKAMTDEFIRLGHTIIGCARSASAVEKLTTKYGNPHQFTSVNVADENSVREWVTKTLSHYSPPDLLINNAAIINQPGSVWEVDSEEFSQLIDINIKGVANVMRHFLPAMISRKSGIIVNFSSGWGRSTSPQVGPYCASKWAIEGLTRTLAQELPSGMAAIPLNPGVIHTDMLDICFGEAAKSCTPVQSWVKKAVPFLLKLKPSDNGMPLTVACQS</sequence>
<comment type="caution">
    <text evidence="3">The sequence shown here is derived from an EMBL/GenBank/DDBJ whole genome shotgun (WGS) entry which is preliminary data.</text>
</comment>
<dbReference type="PRINTS" id="PR00080">
    <property type="entry name" value="SDRFAMILY"/>
</dbReference>
<dbReference type="OrthoDB" id="9775296at2"/>
<evidence type="ECO:0000313" key="3">
    <source>
        <dbReference type="EMBL" id="RQH50240.1"/>
    </source>
</evidence>
<dbReference type="PROSITE" id="PS00061">
    <property type="entry name" value="ADH_SHORT"/>
    <property type="match status" value="1"/>
</dbReference>
<dbReference type="GO" id="GO:0016616">
    <property type="term" value="F:oxidoreductase activity, acting on the CH-OH group of donors, NAD or NADP as acceptor"/>
    <property type="evidence" value="ECO:0007669"/>
    <property type="project" value="TreeGrafter"/>
</dbReference>
<proteinExistence type="inferred from homology"/>
<dbReference type="RefSeq" id="WP_124154400.1">
    <property type="nucleotide sequence ID" value="NZ_CAWOLW010000157.1"/>
</dbReference>
<dbReference type="InterPro" id="IPR002347">
    <property type="entry name" value="SDR_fam"/>
</dbReference>